<dbReference type="Gene3D" id="1.25.40.20">
    <property type="entry name" value="Ankyrin repeat-containing domain"/>
    <property type="match status" value="1"/>
</dbReference>
<reference evidence="2 3" key="1">
    <citation type="submission" date="2018-01" db="EMBL/GenBank/DDBJ databases">
        <authorList>
            <person name="Gaut B.S."/>
            <person name="Morton B.R."/>
            <person name="Clegg M.T."/>
            <person name="Duvall M.R."/>
        </authorList>
    </citation>
    <scope>NUCLEOTIDE SEQUENCE [LARGE SCALE GENOMIC DNA]</scope>
    <source>
        <strain evidence="2 3">HR-AV</strain>
    </source>
</reference>
<feature type="repeat" description="ANK" evidence="1">
    <location>
        <begin position="44"/>
        <end position="76"/>
    </location>
</feature>
<sequence length="167" mass="18660">MAISGRPKKCDPQIDNIRSKINSDDFITVKATLKEFGINAEDSYGRTALINAVLERKTAFIEWLMDNGANLNHQDRTGYSSLHFTGQEKLPDLAKLLLSKGADPNIADLHGNPPLWTAIFNAKGDFEVVKHLLRSGANPDLVNKHSKTPRFMFLTLNNEDIETLDLK</sequence>
<gene>
    <name evidence="2" type="ORF">C3K47_19055</name>
</gene>
<keyword evidence="3" id="KW-1185">Reference proteome</keyword>
<dbReference type="PROSITE" id="PS50297">
    <property type="entry name" value="ANK_REP_REGION"/>
    <property type="match status" value="2"/>
</dbReference>
<dbReference type="RefSeq" id="WP_103790757.1">
    <property type="nucleotide sequence ID" value="NZ_PQVF01000021.1"/>
</dbReference>
<dbReference type="PANTHER" id="PTHR24118:SF99">
    <property type="entry name" value="POTE ANKYRIN DOMAIN FAMILY MEMBER 3C-RELATED"/>
    <property type="match status" value="1"/>
</dbReference>
<dbReference type="Pfam" id="PF12796">
    <property type="entry name" value="Ank_2"/>
    <property type="match status" value="1"/>
</dbReference>
<dbReference type="AlphaFoldDB" id="A0A2S4ZWE1"/>
<evidence type="ECO:0000313" key="2">
    <source>
        <dbReference type="EMBL" id="POY34681.1"/>
    </source>
</evidence>
<dbReference type="EMBL" id="PQVF01000021">
    <property type="protein sequence ID" value="POY34681.1"/>
    <property type="molecule type" value="Genomic_DNA"/>
</dbReference>
<evidence type="ECO:0000313" key="3">
    <source>
        <dbReference type="Proteomes" id="UP000236893"/>
    </source>
</evidence>
<keyword evidence="1" id="KW-0040">ANK repeat</keyword>
<evidence type="ECO:0000256" key="1">
    <source>
        <dbReference type="PROSITE-ProRule" id="PRU00023"/>
    </source>
</evidence>
<feature type="repeat" description="ANK" evidence="1">
    <location>
        <begin position="110"/>
        <end position="144"/>
    </location>
</feature>
<dbReference type="SUPFAM" id="SSF48403">
    <property type="entry name" value="Ankyrin repeat"/>
    <property type="match status" value="1"/>
</dbReference>
<dbReference type="SMART" id="SM00248">
    <property type="entry name" value="ANK"/>
    <property type="match status" value="3"/>
</dbReference>
<dbReference type="InterPro" id="IPR036770">
    <property type="entry name" value="Ankyrin_rpt-contain_sf"/>
</dbReference>
<organism evidence="2 3">
    <name type="scientific">Solitalea longa</name>
    <dbReference type="NCBI Taxonomy" id="2079460"/>
    <lineage>
        <taxon>Bacteria</taxon>
        <taxon>Pseudomonadati</taxon>
        <taxon>Bacteroidota</taxon>
        <taxon>Sphingobacteriia</taxon>
        <taxon>Sphingobacteriales</taxon>
        <taxon>Sphingobacteriaceae</taxon>
        <taxon>Solitalea</taxon>
    </lineage>
</organism>
<dbReference type="PROSITE" id="PS50088">
    <property type="entry name" value="ANK_REPEAT"/>
    <property type="match status" value="3"/>
</dbReference>
<dbReference type="OrthoDB" id="407974at2"/>
<comment type="caution">
    <text evidence="2">The sequence shown here is derived from an EMBL/GenBank/DDBJ whole genome shotgun (WGS) entry which is preliminary data.</text>
</comment>
<dbReference type="PANTHER" id="PTHR24118">
    <property type="entry name" value="POTE ANKYRIN DOMAIN"/>
    <property type="match status" value="1"/>
</dbReference>
<feature type="repeat" description="ANK" evidence="1">
    <location>
        <begin position="77"/>
        <end position="109"/>
    </location>
</feature>
<dbReference type="InterPro" id="IPR002110">
    <property type="entry name" value="Ankyrin_rpt"/>
</dbReference>
<protein>
    <submittedName>
        <fullName evidence="2">Uncharacterized protein</fullName>
    </submittedName>
</protein>
<proteinExistence type="predicted"/>
<accession>A0A2S4ZWE1</accession>
<dbReference type="Proteomes" id="UP000236893">
    <property type="component" value="Unassembled WGS sequence"/>
</dbReference>
<name>A0A2S4ZWE1_9SPHI</name>
<dbReference type="Pfam" id="PF00023">
    <property type="entry name" value="Ank"/>
    <property type="match status" value="1"/>
</dbReference>